<name>A0AA42J185_9FIRM</name>
<comment type="caution">
    <text evidence="2">The sequence shown here is derived from an EMBL/GenBank/DDBJ whole genome shotgun (WGS) entry which is preliminary data.</text>
</comment>
<dbReference type="InterPro" id="IPR041854">
    <property type="entry name" value="BFD-like_2Fe2S-bd_dom_sf"/>
</dbReference>
<organism evidence="2 3">
    <name type="scientific">Holtiella tumoricola</name>
    <dbReference type="NCBI Taxonomy" id="3018743"/>
    <lineage>
        <taxon>Bacteria</taxon>
        <taxon>Bacillati</taxon>
        <taxon>Bacillota</taxon>
        <taxon>Clostridia</taxon>
        <taxon>Lachnospirales</taxon>
        <taxon>Cellulosilyticaceae</taxon>
        <taxon>Holtiella</taxon>
    </lineage>
</organism>
<reference evidence="2" key="1">
    <citation type="journal article" date="2023" name="Int. J. Syst. Evol. Microbiol.">
        <title>&lt;i&gt;Holtiella tumoricola&lt;/i&gt; gen. nov. sp. nov., isolated from a human clinical sample.</title>
        <authorList>
            <person name="Allen-Vercoe E."/>
            <person name="Daigneault M.C."/>
            <person name="Vancuren S.J."/>
            <person name="Cochrane K."/>
            <person name="O'Neal L.L."/>
            <person name="Sankaranarayanan K."/>
            <person name="Lawson P.A."/>
        </authorList>
    </citation>
    <scope>NUCLEOTIDE SEQUENCE</scope>
    <source>
        <strain evidence="2">CC70A</strain>
    </source>
</reference>
<dbReference type="EMBL" id="JAQIFT010000043">
    <property type="protein sequence ID" value="MDA3731971.1"/>
    <property type="molecule type" value="Genomic_DNA"/>
</dbReference>
<proteinExistence type="predicted"/>
<feature type="domain" description="BFD-like [2Fe-2S]-binding" evidence="1">
    <location>
        <begin position="17"/>
        <end position="66"/>
    </location>
</feature>
<dbReference type="AlphaFoldDB" id="A0AA42J185"/>
<dbReference type="Pfam" id="PF04324">
    <property type="entry name" value="Fer2_BFD"/>
    <property type="match status" value="1"/>
</dbReference>
<accession>A0AA42J185</accession>
<dbReference type="RefSeq" id="WP_053984517.1">
    <property type="nucleotide sequence ID" value="NZ_JAQIFT010000043.1"/>
</dbReference>
<evidence type="ECO:0000313" key="2">
    <source>
        <dbReference type="EMBL" id="MDA3731971.1"/>
    </source>
</evidence>
<dbReference type="Proteomes" id="UP001169242">
    <property type="component" value="Unassembled WGS sequence"/>
</dbReference>
<sequence>MSPIDEQAIKDRLTKTCPCRVVTRAAIKEAIANGADTLEKVRAATGAMAGSCRGQRCRSSIEGLLEQASWEKDLEI</sequence>
<dbReference type="InterPro" id="IPR007419">
    <property type="entry name" value="BFD-like_2Fe2S-bd_dom"/>
</dbReference>
<evidence type="ECO:0000259" key="1">
    <source>
        <dbReference type="Pfam" id="PF04324"/>
    </source>
</evidence>
<gene>
    <name evidence="2" type="ORF">PBV87_10815</name>
</gene>
<dbReference type="Gene3D" id="1.10.10.1100">
    <property type="entry name" value="BFD-like [2Fe-2S]-binding domain"/>
    <property type="match status" value="1"/>
</dbReference>
<keyword evidence="3" id="KW-1185">Reference proteome</keyword>
<evidence type="ECO:0000313" key="3">
    <source>
        <dbReference type="Proteomes" id="UP001169242"/>
    </source>
</evidence>
<protein>
    <submittedName>
        <fullName evidence="2">(2Fe-2S)-binding protein</fullName>
    </submittedName>
</protein>